<sequence>MEHSKDYTFFTTEDFIKDDAFQRWVKYPDAVNDAWWQAWLKVHPDKQQQVEAARAFISSLQFKARLPDQDAIAASLARNLSMIEAAERQAMPEVKVRAVRKLLWWAAAAAIIVSVVVVGKYFVLRGPEMMTVKGYAAAVRTVWLPDSSLVRLNAGATLSYRADWKPGAKREIWLKGEAFFEIKPSATGMRAANEFVVHSDNLRIDVLGTSFNVREGGASTTVTLNTGKIRLHFKELPETPFILDPGDFVQYQAVSNKIIRKKVNPSLYAVWKEERQYLDKVSLQDIGHYIEDTYSYHVKISNATLAKQRVSGSLSVKDEASLLETLSFALNLKIEKKGDTLFIQSSNQ</sequence>
<accession>A0A1G7UFG4</accession>
<dbReference type="EMBL" id="FNBN01000004">
    <property type="protein sequence ID" value="SDG46233.1"/>
    <property type="molecule type" value="Genomic_DNA"/>
</dbReference>
<dbReference type="Pfam" id="PF16344">
    <property type="entry name" value="FecR_C"/>
    <property type="match status" value="1"/>
</dbReference>
<evidence type="ECO:0000313" key="4">
    <source>
        <dbReference type="EMBL" id="SDG46233.1"/>
    </source>
</evidence>
<dbReference type="OrthoDB" id="923517at2"/>
<evidence type="ECO:0000259" key="2">
    <source>
        <dbReference type="Pfam" id="PF04773"/>
    </source>
</evidence>
<dbReference type="GO" id="GO:0016989">
    <property type="term" value="F:sigma factor antagonist activity"/>
    <property type="evidence" value="ECO:0007669"/>
    <property type="project" value="TreeGrafter"/>
</dbReference>
<gene>
    <name evidence="4" type="ORF">SAMN04488121_104356</name>
</gene>
<dbReference type="Pfam" id="PF04773">
    <property type="entry name" value="FecR"/>
    <property type="match status" value="1"/>
</dbReference>
<keyword evidence="1" id="KW-1133">Transmembrane helix</keyword>
<dbReference type="PIRSF" id="PIRSF018266">
    <property type="entry name" value="FecR"/>
    <property type="match status" value="1"/>
</dbReference>
<reference evidence="4 5" key="1">
    <citation type="submission" date="2016-10" db="EMBL/GenBank/DDBJ databases">
        <authorList>
            <person name="de Groot N.N."/>
        </authorList>
    </citation>
    <scope>NUCLEOTIDE SEQUENCE [LARGE SCALE GENOMIC DNA]</scope>
    <source>
        <strain evidence="4 5">DSM 527</strain>
    </source>
</reference>
<feature type="transmembrane region" description="Helical" evidence="1">
    <location>
        <begin position="102"/>
        <end position="123"/>
    </location>
</feature>
<dbReference type="AlphaFoldDB" id="A0A1G7UFG4"/>
<dbReference type="RefSeq" id="WP_089834524.1">
    <property type="nucleotide sequence ID" value="NZ_FNBN01000004.1"/>
</dbReference>
<feature type="domain" description="FecR protein" evidence="2">
    <location>
        <begin position="138"/>
        <end position="230"/>
    </location>
</feature>
<dbReference type="InterPro" id="IPR006860">
    <property type="entry name" value="FecR"/>
</dbReference>
<name>A0A1G7UFG4_CHIFI</name>
<keyword evidence="1" id="KW-0812">Transmembrane</keyword>
<dbReference type="InterPro" id="IPR032508">
    <property type="entry name" value="FecR_C"/>
</dbReference>
<proteinExistence type="predicted"/>
<evidence type="ECO:0000259" key="3">
    <source>
        <dbReference type="Pfam" id="PF16344"/>
    </source>
</evidence>
<feature type="domain" description="Protein FecR C-terminal" evidence="3">
    <location>
        <begin position="278"/>
        <end position="343"/>
    </location>
</feature>
<dbReference type="PANTHER" id="PTHR30273">
    <property type="entry name" value="PERIPLASMIC SIGNAL SENSOR AND SIGMA FACTOR ACTIVATOR FECR-RELATED"/>
    <property type="match status" value="1"/>
</dbReference>
<dbReference type="Proteomes" id="UP000199045">
    <property type="component" value="Unassembled WGS sequence"/>
</dbReference>
<dbReference type="PANTHER" id="PTHR30273:SF2">
    <property type="entry name" value="PROTEIN FECR"/>
    <property type="match status" value="1"/>
</dbReference>
<evidence type="ECO:0000256" key="1">
    <source>
        <dbReference type="SAM" id="Phobius"/>
    </source>
</evidence>
<protein>
    <submittedName>
        <fullName evidence="4">Ferric-dicitrate binding protein FerR, regulates iron transport through sigma-19</fullName>
    </submittedName>
</protein>
<dbReference type="Gene3D" id="3.55.50.30">
    <property type="match status" value="1"/>
</dbReference>
<dbReference type="STRING" id="104663.SAMN04488121_104356"/>
<organism evidence="4 5">
    <name type="scientific">Chitinophaga filiformis</name>
    <name type="common">Myxococcus filiformis</name>
    <name type="synonym">Flexibacter filiformis</name>
    <dbReference type="NCBI Taxonomy" id="104663"/>
    <lineage>
        <taxon>Bacteria</taxon>
        <taxon>Pseudomonadati</taxon>
        <taxon>Bacteroidota</taxon>
        <taxon>Chitinophagia</taxon>
        <taxon>Chitinophagales</taxon>
        <taxon>Chitinophagaceae</taxon>
        <taxon>Chitinophaga</taxon>
    </lineage>
</organism>
<dbReference type="Gene3D" id="2.60.120.1440">
    <property type="match status" value="1"/>
</dbReference>
<keyword evidence="1" id="KW-0472">Membrane</keyword>
<dbReference type="InterPro" id="IPR012373">
    <property type="entry name" value="Ferrdict_sens_TM"/>
</dbReference>
<evidence type="ECO:0000313" key="5">
    <source>
        <dbReference type="Proteomes" id="UP000199045"/>
    </source>
</evidence>